<evidence type="ECO:0000313" key="2">
    <source>
        <dbReference type="EMBL" id="TYJ95929.1"/>
    </source>
</evidence>
<name>A0A5A7T0I5_CUCMM</name>
<sequence length="122" mass="13817">MHPLDAHLLYRQFSELILVVKTQSSPSVDVVDDWLFLSFSCICQLHHTDDTLAAVKAIEKVPLKLLPTINGFRLKVGVLVENVSFESLDELFYQQIPSCTSSFTCFNKLSDVLFWVAISIKL</sequence>
<dbReference type="Proteomes" id="UP000321947">
    <property type="component" value="Unassembled WGS sequence"/>
</dbReference>
<dbReference type="Proteomes" id="UP000321393">
    <property type="component" value="Unassembled WGS sequence"/>
</dbReference>
<evidence type="ECO:0000313" key="3">
    <source>
        <dbReference type="Proteomes" id="UP000321393"/>
    </source>
</evidence>
<proteinExistence type="predicted"/>
<protein>
    <submittedName>
        <fullName evidence="1">Uncharacterized protein</fullName>
    </submittedName>
</protein>
<organism evidence="1 3">
    <name type="scientific">Cucumis melo var. makuwa</name>
    <name type="common">Oriental melon</name>
    <dbReference type="NCBI Taxonomy" id="1194695"/>
    <lineage>
        <taxon>Eukaryota</taxon>
        <taxon>Viridiplantae</taxon>
        <taxon>Streptophyta</taxon>
        <taxon>Embryophyta</taxon>
        <taxon>Tracheophyta</taxon>
        <taxon>Spermatophyta</taxon>
        <taxon>Magnoliopsida</taxon>
        <taxon>eudicotyledons</taxon>
        <taxon>Gunneridae</taxon>
        <taxon>Pentapetalae</taxon>
        <taxon>rosids</taxon>
        <taxon>fabids</taxon>
        <taxon>Cucurbitales</taxon>
        <taxon>Cucurbitaceae</taxon>
        <taxon>Benincaseae</taxon>
        <taxon>Cucumis</taxon>
    </lineage>
</organism>
<dbReference type="EMBL" id="SSTD01020080">
    <property type="protein sequence ID" value="TYJ95929.1"/>
    <property type="molecule type" value="Genomic_DNA"/>
</dbReference>
<dbReference type="EMBL" id="SSTE01019218">
    <property type="protein sequence ID" value="KAA0036870.1"/>
    <property type="molecule type" value="Genomic_DNA"/>
</dbReference>
<evidence type="ECO:0000313" key="4">
    <source>
        <dbReference type="Proteomes" id="UP000321947"/>
    </source>
</evidence>
<accession>A0A5A7T0I5</accession>
<gene>
    <name evidence="2" type="ORF">E5676_scaffold110G002440</name>
    <name evidence="1" type="ORF">E6C27_scaffold20G001810</name>
</gene>
<dbReference type="AlphaFoldDB" id="A0A5A7T0I5"/>
<comment type="caution">
    <text evidence="1">The sequence shown here is derived from an EMBL/GenBank/DDBJ whole genome shotgun (WGS) entry which is preliminary data.</text>
</comment>
<reference evidence="3 4" key="1">
    <citation type="submission" date="2019-08" db="EMBL/GenBank/DDBJ databases">
        <title>Draft genome sequences of two oriental melons (Cucumis melo L. var makuwa).</title>
        <authorList>
            <person name="Kwon S.-Y."/>
        </authorList>
    </citation>
    <scope>NUCLEOTIDE SEQUENCE [LARGE SCALE GENOMIC DNA]</scope>
    <source>
        <strain evidence="4">cv. Chang Bougi</strain>
        <strain evidence="3">cv. SW 3</strain>
        <tissue evidence="1">Leaf</tissue>
    </source>
</reference>
<evidence type="ECO:0000313" key="1">
    <source>
        <dbReference type="EMBL" id="KAA0036870.1"/>
    </source>
</evidence>